<feature type="repeat" description="ANK" evidence="3">
    <location>
        <begin position="93"/>
        <end position="125"/>
    </location>
</feature>
<protein>
    <submittedName>
        <fullName evidence="4">Uncharacterized protein</fullName>
    </submittedName>
</protein>
<dbReference type="SMART" id="SM00248">
    <property type="entry name" value="ANK"/>
    <property type="match status" value="4"/>
</dbReference>
<feature type="repeat" description="ANK" evidence="3">
    <location>
        <begin position="27"/>
        <end position="59"/>
    </location>
</feature>
<dbReference type="InterPro" id="IPR036770">
    <property type="entry name" value="Ankyrin_rpt-contain_sf"/>
</dbReference>
<dbReference type="PROSITE" id="PS50088">
    <property type="entry name" value="ANK_REPEAT"/>
    <property type="match status" value="3"/>
</dbReference>
<evidence type="ECO:0000256" key="3">
    <source>
        <dbReference type="PROSITE-ProRule" id="PRU00023"/>
    </source>
</evidence>
<dbReference type="SUPFAM" id="SSF48403">
    <property type="entry name" value="Ankyrin repeat"/>
    <property type="match status" value="1"/>
</dbReference>
<evidence type="ECO:0000256" key="1">
    <source>
        <dbReference type="ARBA" id="ARBA00022737"/>
    </source>
</evidence>
<organism evidence="4 5">
    <name type="scientific">Cichlidogyrus casuarinus</name>
    <dbReference type="NCBI Taxonomy" id="1844966"/>
    <lineage>
        <taxon>Eukaryota</taxon>
        <taxon>Metazoa</taxon>
        <taxon>Spiralia</taxon>
        <taxon>Lophotrochozoa</taxon>
        <taxon>Platyhelminthes</taxon>
        <taxon>Monogenea</taxon>
        <taxon>Monopisthocotylea</taxon>
        <taxon>Dactylogyridea</taxon>
        <taxon>Ancyrocephalidae</taxon>
        <taxon>Cichlidogyrus</taxon>
    </lineage>
</organism>
<evidence type="ECO:0000313" key="4">
    <source>
        <dbReference type="EMBL" id="KAL3317959.1"/>
    </source>
</evidence>
<comment type="caution">
    <text evidence="4">The sequence shown here is derived from an EMBL/GenBank/DDBJ whole genome shotgun (WGS) entry which is preliminary data.</text>
</comment>
<sequence length="357" mass="40513">MVTYLVEECDADVEQTGTIMFEGDSVESVTPLWCASAAGNLDTVIYLVNRGANVNRTTVTSSTALRAACFDGHENVVRFLVQNGGDFEIHNRHGHTCLMISCYRGHNAITEYLLQQGARVNRQSTKGNTALHDCAESGNLDALKLLIAHRTIMRKDECGLTPLLASANSGFKPVHFLINLSNNSEEKTRSFSIRNKRLRMYNVSLDERIAAYELLGASLIDRNNEMEQTLQLWHQATHLRTVHSRPKYKAECDGSLWSILEQSAREAITDFELEEQQEIFHDPFHPSSYSQAPIKQNFFQVRMQSFYDVPVQISWSIKKRRYRFTGFGALLGPRRQIRHAKVPRVHRAEVLPSKSCP</sequence>
<dbReference type="PANTHER" id="PTHR24173">
    <property type="entry name" value="ANKYRIN REPEAT CONTAINING"/>
    <property type="match status" value="1"/>
</dbReference>
<evidence type="ECO:0000313" key="5">
    <source>
        <dbReference type="Proteomes" id="UP001626550"/>
    </source>
</evidence>
<evidence type="ECO:0000256" key="2">
    <source>
        <dbReference type="ARBA" id="ARBA00023043"/>
    </source>
</evidence>
<reference evidence="4 5" key="1">
    <citation type="submission" date="2024-11" db="EMBL/GenBank/DDBJ databases">
        <title>Adaptive evolution of stress response genes in parasites aligns with host niche diversity.</title>
        <authorList>
            <person name="Hahn C."/>
            <person name="Resl P."/>
        </authorList>
    </citation>
    <scope>NUCLEOTIDE SEQUENCE [LARGE SCALE GENOMIC DNA]</scope>
    <source>
        <strain evidence="4">EGGRZ-B1_66</strain>
        <tissue evidence="4">Body</tissue>
    </source>
</reference>
<dbReference type="EMBL" id="JBJKFK010000305">
    <property type="protein sequence ID" value="KAL3317959.1"/>
    <property type="molecule type" value="Genomic_DNA"/>
</dbReference>
<dbReference type="Pfam" id="PF12796">
    <property type="entry name" value="Ank_2"/>
    <property type="match status" value="1"/>
</dbReference>
<dbReference type="PROSITE" id="PS50297">
    <property type="entry name" value="ANK_REP_REGION"/>
    <property type="match status" value="3"/>
</dbReference>
<gene>
    <name evidence="4" type="ORF">Ciccas_003377</name>
</gene>
<keyword evidence="2 3" id="KW-0040">ANK repeat</keyword>
<dbReference type="AlphaFoldDB" id="A0ABD2QEL9"/>
<dbReference type="Gene3D" id="1.25.40.20">
    <property type="entry name" value="Ankyrin repeat-containing domain"/>
    <property type="match status" value="1"/>
</dbReference>
<feature type="repeat" description="ANK" evidence="3">
    <location>
        <begin position="60"/>
        <end position="92"/>
    </location>
</feature>
<dbReference type="PANTHER" id="PTHR24173:SF85">
    <property type="entry name" value="PROTEIN FEM-1 HOMOLOG CG6966"/>
    <property type="match status" value="1"/>
</dbReference>
<dbReference type="Pfam" id="PF13637">
    <property type="entry name" value="Ank_4"/>
    <property type="match status" value="1"/>
</dbReference>
<dbReference type="Proteomes" id="UP001626550">
    <property type="component" value="Unassembled WGS sequence"/>
</dbReference>
<keyword evidence="5" id="KW-1185">Reference proteome</keyword>
<dbReference type="InterPro" id="IPR002110">
    <property type="entry name" value="Ankyrin_rpt"/>
</dbReference>
<name>A0ABD2QEL9_9PLAT</name>
<keyword evidence="1" id="KW-0677">Repeat</keyword>
<proteinExistence type="predicted"/>
<accession>A0ABD2QEL9</accession>